<dbReference type="PROSITE" id="PS00676">
    <property type="entry name" value="SIGMA54_INTERACT_2"/>
    <property type="match status" value="1"/>
</dbReference>
<dbReference type="PROSITE" id="PS50045">
    <property type="entry name" value="SIGMA54_INTERACT_4"/>
    <property type="match status" value="1"/>
</dbReference>
<dbReference type="Gene3D" id="3.40.50.300">
    <property type="entry name" value="P-loop containing nucleotide triphosphate hydrolases"/>
    <property type="match status" value="1"/>
</dbReference>
<keyword evidence="9" id="KW-0805">Transcription regulation</keyword>
<dbReference type="InterPro" id="IPR003593">
    <property type="entry name" value="AAA+_ATPase"/>
</dbReference>
<dbReference type="InterPro" id="IPR025944">
    <property type="entry name" value="Sigma_54_int_dom_CS"/>
</dbReference>
<evidence type="ECO:0000313" key="21">
    <source>
        <dbReference type="EMBL" id="KAB0566432.1"/>
    </source>
</evidence>
<evidence type="ECO:0000256" key="3">
    <source>
        <dbReference type="ARBA" id="ARBA00022490"/>
    </source>
</evidence>
<evidence type="ECO:0000256" key="14">
    <source>
        <dbReference type="ARBA" id="ARBA00029881"/>
    </source>
</evidence>
<dbReference type="CDD" id="cd00156">
    <property type="entry name" value="REC"/>
    <property type="match status" value="1"/>
</dbReference>
<dbReference type="EMBL" id="VZPE01000013">
    <property type="protein sequence ID" value="KAB0566432.1"/>
    <property type="molecule type" value="Genomic_DNA"/>
</dbReference>
<dbReference type="PANTHER" id="PTHR32071">
    <property type="entry name" value="TRANSCRIPTIONAL REGULATORY PROTEIN"/>
    <property type="match status" value="1"/>
</dbReference>
<dbReference type="InterPro" id="IPR058031">
    <property type="entry name" value="AAA_lid_NorR"/>
</dbReference>
<dbReference type="Pfam" id="PF00158">
    <property type="entry name" value="Sigma54_activat"/>
    <property type="match status" value="1"/>
</dbReference>
<dbReference type="InterPro" id="IPR002078">
    <property type="entry name" value="Sigma_54_int"/>
</dbReference>
<comment type="caution">
    <text evidence="21">The sequence shown here is derived from an EMBL/GenBank/DDBJ whole genome shotgun (WGS) entry which is preliminary data.</text>
</comment>
<dbReference type="GO" id="GO:0006355">
    <property type="term" value="P:regulation of DNA-templated transcription"/>
    <property type="evidence" value="ECO:0007669"/>
    <property type="project" value="InterPro"/>
</dbReference>
<dbReference type="GO" id="GO:0000160">
    <property type="term" value="P:phosphorelay signal transduction system"/>
    <property type="evidence" value="ECO:0007669"/>
    <property type="project" value="UniProtKB-KW"/>
</dbReference>
<evidence type="ECO:0000259" key="19">
    <source>
        <dbReference type="PROSITE" id="PS50045"/>
    </source>
</evidence>
<keyword evidence="12" id="KW-0804">Transcription</keyword>
<dbReference type="InterPro" id="IPR002197">
    <property type="entry name" value="HTH_Fis"/>
</dbReference>
<dbReference type="Pfam" id="PF02954">
    <property type="entry name" value="HTH_8"/>
    <property type="match status" value="1"/>
</dbReference>
<dbReference type="InterPro" id="IPR025943">
    <property type="entry name" value="Sigma_54_int_dom_ATP-bd_2"/>
</dbReference>
<evidence type="ECO:0000256" key="12">
    <source>
        <dbReference type="ARBA" id="ARBA00023163"/>
    </source>
</evidence>
<feature type="domain" description="Sigma-54 factor interaction" evidence="19">
    <location>
        <begin position="144"/>
        <end position="377"/>
    </location>
</feature>
<dbReference type="Gene3D" id="1.10.10.60">
    <property type="entry name" value="Homeodomain-like"/>
    <property type="match status" value="1"/>
</dbReference>
<evidence type="ECO:0000256" key="5">
    <source>
        <dbReference type="ARBA" id="ARBA00022553"/>
    </source>
</evidence>
<dbReference type="PROSITE" id="PS50110">
    <property type="entry name" value="RESPONSE_REGULATORY"/>
    <property type="match status" value="1"/>
</dbReference>
<evidence type="ECO:0000256" key="7">
    <source>
        <dbReference type="ARBA" id="ARBA00022840"/>
    </source>
</evidence>
<evidence type="ECO:0000256" key="2">
    <source>
        <dbReference type="ARBA" id="ARBA00019059"/>
    </source>
</evidence>
<keyword evidence="4" id="KW-0678">Repressor</keyword>
<evidence type="ECO:0000256" key="6">
    <source>
        <dbReference type="ARBA" id="ARBA00022741"/>
    </source>
</evidence>
<dbReference type="GO" id="GO:0043565">
    <property type="term" value="F:sequence-specific DNA binding"/>
    <property type="evidence" value="ECO:0007669"/>
    <property type="project" value="InterPro"/>
</dbReference>
<dbReference type="InterPro" id="IPR001789">
    <property type="entry name" value="Sig_transdc_resp-reg_receiver"/>
</dbReference>
<evidence type="ECO:0000256" key="17">
    <source>
        <dbReference type="PROSITE-ProRule" id="PRU00169"/>
    </source>
</evidence>
<dbReference type="SMART" id="SM00448">
    <property type="entry name" value="REC"/>
    <property type="match status" value="1"/>
</dbReference>
<dbReference type="InterPro" id="IPR027417">
    <property type="entry name" value="P-loop_NTPase"/>
</dbReference>
<dbReference type="InterPro" id="IPR009057">
    <property type="entry name" value="Homeodomain-like_sf"/>
</dbReference>
<sequence>MSTRILIADDDPIQRRSLETAVLRMGHRTILADGGTSAFGFISNRKDIALILLDLTMPDMDGCAVLTKMREAGINIPVIVLVQNDDLEKAMQAIRLGAVDFMTKPVVFERMQVSVANAFKLDSLTQELKRTRSSQKSHILLSEMVTKSPEMEKVAMLARRVTPLDTPLLIEGEVGTGKETLARAISSGGTRWQGPFVAIDCRSLAKGNADQVLFGHSGTGSTNSGEAPIRIAGKIAEAQGGTLFFDEISALSYRTQLRLFEIMQASQYAAAGDSADLLADTRVIASNSHSVTELVHMGRFHPGLYHLISSFSIEVPSLRNRLEDIPILVHQFLMHFASEERLGHITGITPYALESLKSYDWPGNVRELKNAIYHAVLLCDEHALTVRDFRHMGEGSAAHSGRNAALNPMSGESLPVRIKENSSAGSISGITLEGEVRTLAATEEEMIRFAIAHYDGQISEVARRLGIGRTTLYRKLKEYGIDVASIAGKGHDDADDENDTGQSRVING</sequence>
<evidence type="ECO:0000256" key="16">
    <source>
        <dbReference type="ARBA" id="ARBA00043886"/>
    </source>
</evidence>
<dbReference type="Pfam" id="PF25601">
    <property type="entry name" value="AAA_lid_14"/>
    <property type="match status" value="1"/>
</dbReference>
<keyword evidence="5 17" id="KW-0597">Phosphoprotein</keyword>
<dbReference type="InterPro" id="IPR011006">
    <property type="entry name" value="CheY-like_superfamily"/>
</dbReference>
<dbReference type="SMART" id="SM00382">
    <property type="entry name" value="AAA"/>
    <property type="match status" value="1"/>
</dbReference>
<dbReference type="Pfam" id="PF00072">
    <property type="entry name" value="Response_reg"/>
    <property type="match status" value="1"/>
</dbReference>
<evidence type="ECO:0000259" key="20">
    <source>
        <dbReference type="PROSITE" id="PS50110"/>
    </source>
</evidence>
<name>A0A643EV25_9HYPH</name>
<dbReference type="SUPFAM" id="SSF52540">
    <property type="entry name" value="P-loop containing nucleoside triphosphate hydrolases"/>
    <property type="match status" value="1"/>
</dbReference>
<keyword evidence="11" id="KW-0010">Activator</keyword>
<feature type="region of interest" description="Disordered" evidence="18">
    <location>
        <begin position="487"/>
        <end position="508"/>
    </location>
</feature>
<keyword evidence="6" id="KW-0547">Nucleotide-binding</keyword>
<evidence type="ECO:0000256" key="11">
    <source>
        <dbReference type="ARBA" id="ARBA00023159"/>
    </source>
</evidence>
<keyword evidence="7" id="KW-0067">ATP-binding</keyword>
<evidence type="ECO:0000256" key="9">
    <source>
        <dbReference type="ARBA" id="ARBA00023015"/>
    </source>
</evidence>
<dbReference type="GO" id="GO:0005524">
    <property type="term" value="F:ATP binding"/>
    <property type="evidence" value="ECO:0007669"/>
    <property type="project" value="UniProtKB-KW"/>
</dbReference>
<evidence type="ECO:0000256" key="8">
    <source>
        <dbReference type="ARBA" id="ARBA00023012"/>
    </source>
</evidence>
<protein>
    <recommendedName>
        <fullName evidence="2">DNA-binding transcriptional regulator NtrC</fullName>
    </recommendedName>
    <alternativeName>
        <fullName evidence="14">Nitrogen regulation protein NR(I)</fullName>
    </alternativeName>
    <alternativeName>
        <fullName evidence="15">Nitrogen regulator I</fullName>
    </alternativeName>
</protein>
<evidence type="ECO:0000256" key="4">
    <source>
        <dbReference type="ARBA" id="ARBA00022491"/>
    </source>
</evidence>
<feature type="modified residue" description="4-aspartylphosphate" evidence="17">
    <location>
        <position position="54"/>
    </location>
</feature>
<comment type="subcellular location">
    <subcellularLocation>
        <location evidence="1">Cytoplasm</location>
    </subcellularLocation>
</comment>
<dbReference type="PROSITE" id="PS00688">
    <property type="entry name" value="SIGMA54_INTERACT_3"/>
    <property type="match status" value="1"/>
</dbReference>
<dbReference type="PRINTS" id="PR01590">
    <property type="entry name" value="HTHFIS"/>
</dbReference>
<keyword evidence="8" id="KW-0902">Two-component regulatory system</keyword>
<evidence type="ECO:0000256" key="10">
    <source>
        <dbReference type="ARBA" id="ARBA00023125"/>
    </source>
</evidence>
<dbReference type="SUPFAM" id="SSF52172">
    <property type="entry name" value="CheY-like"/>
    <property type="match status" value="1"/>
</dbReference>
<evidence type="ECO:0000256" key="18">
    <source>
        <dbReference type="SAM" id="MobiDB-lite"/>
    </source>
</evidence>
<keyword evidence="10" id="KW-0238">DNA-binding</keyword>
<accession>A0A643EV25</accession>
<proteinExistence type="predicted"/>
<organism evidence="21">
    <name type="scientific">Brucella pituitosa</name>
    <dbReference type="NCBI Taxonomy" id="571256"/>
    <lineage>
        <taxon>Bacteria</taxon>
        <taxon>Pseudomonadati</taxon>
        <taxon>Pseudomonadota</taxon>
        <taxon>Alphaproteobacteria</taxon>
        <taxon>Hyphomicrobiales</taxon>
        <taxon>Brucellaceae</taxon>
        <taxon>Brucella/Ochrobactrum group</taxon>
        <taxon>Brucella</taxon>
    </lineage>
</organism>
<dbReference type="CDD" id="cd00009">
    <property type="entry name" value="AAA"/>
    <property type="match status" value="1"/>
</dbReference>
<dbReference type="AlphaFoldDB" id="A0A643EV25"/>
<dbReference type="RefSeq" id="WP_024895951.1">
    <property type="nucleotide sequence ID" value="NZ_JAGDYO010000012.1"/>
</dbReference>
<feature type="domain" description="Response regulatory" evidence="20">
    <location>
        <begin position="4"/>
        <end position="119"/>
    </location>
</feature>
<dbReference type="SUPFAM" id="SSF46689">
    <property type="entry name" value="Homeodomain-like"/>
    <property type="match status" value="1"/>
</dbReference>
<evidence type="ECO:0000256" key="1">
    <source>
        <dbReference type="ARBA" id="ARBA00004496"/>
    </source>
</evidence>
<gene>
    <name evidence="21" type="ORF">F7Q93_21555</name>
</gene>
<reference evidence="21" key="1">
    <citation type="submission" date="2019-09" db="EMBL/GenBank/DDBJ databases">
        <title>Draft genome sequences of 48 bacterial type strains from the CCUG.</title>
        <authorList>
            <person name="Tunovic T."/>
            <person name="Pineiro-Iglesias B."/>
            <person name="Unosson C."/>
            <person name="Inganas E."/>
            <person name="Ohlen M."/>
            <person name="Cardew S."/>
            <person name="Jensie-Markopoulos S."/>
            <person name="Salva-Serra F."/>
            <person name="Jaen-Luchoro D."/>
            <person name="Karlsson R."/>
            <person name="Svensson-Stadler L."/>
            <person name="Chun J."/>
            <person name="Moore E."/>
        </authorList>
    </citation>
    <scope>NUCLEOTIDE SEQUENCE</scope>
    <source>
        <strain evidence="21">CCUG 50899</strain>
    </source>
</reference>
<comment type="function">
    <text evidence="16">Member of the two-component regulatory system NtrB/NtrC, which controls expression of the nitrogen-regulated (ntr) genes in response to nitrogen limitation. Phosphorylated NtrC binds directly to DNA and stimulates the formation of open promoter-sigma54-RNA polymerase complexes.</text>
</comment>
<dbReference type="GO" id="GO:0005737">
    <property type="term" value="C:cytoplasm"/>
    <property type="evidence" value="ECO:0007669"/>
    <property type="project" value="UniProtKB-SubCell"/>
</dbReference>
<dbReference type="Gene3D" id="1.10.8.60">
    <property type="match status" value="1"/>
</dbReference>
<dbReference type="PANTHER" id="PTHR32071:SF95">
    <property type="entry name" value="DNA-BINDING TRANSCRIPTIONAL REGULATOR NTRC"/>
    <property type="match status" value="1"/>
</dbReference>
<evidence type="ECO:0000256" key="13">
    <source>
        <dbReference type="ARBA" id="ARBA00023231"/>
    </source>
</evidence>
<evidence type="ECO:0000256" key="15">
    <source>
        <dbReference type="ARBA" id="ARBA00031910"/>
    </source>
</evidence>
<dbReference type="Gene3D" id="3.40.50.2300">
    <property type="match status" value="1"/>
</dbReference>
<keyword evidence="3" id="KW-0963">Cytoplasm</keyword>
<keyword evidence="13" id="KW-0535">Nitrogen fixation</keyword>